<dbReference type="EMBL" id="JAIWYP010000008">
    <property type="protein sequence ID" value="KAH3785631.1"/>
    <property type="molecule type" value="Genomic_DNA"/>
</dbReference>
<keyword evidence="4 10" id="KW-0812">Transmembrane</keyword>
<feature type="repeat" description="Solcar" evidence="10">
    <location>
        <begin position="85"/>
        <end position="167"/>
    </location>
</feature>
<keyword evidence="14" id="KW-1185">Reference proteome</keyword>
<dbReference type="InterPro" id="IPR018108">
    <property type="entry name" value="MCP_transmembrane"/>
</dbReference>
<dbReference type="GO" id="GO:0055085">
    <property type="term" value="P:transmembrane transport"/>
    <property type="evidence" value="ECO:0007669"/>
    <property type="project" value="InterPro"/>
</dbReference>
<feature type="repeat" description="Solcar" evidence="10">
    <location>
        <begin position="5"/>
        <end position="78"/>
    </location>
</feature>
<dbReference type="PANTHER" id="PTHR45667">
    <property type="entry name" value="S-ADENOSYLMETHIONINE MITOCHONDRIAL CARRIER PROTEIN"/>
    <property type="match status" value="1"/>
</dbReference>
<reference evidence="13" key="2">
    <citation type="submission" date="2020-11" db="EMBL/GenBank/DDBJ databases">
        <authorList>
            <person name="McCartney M.A."/>
            <person name="Auch B."/>
            <person name="Kono T."/>
            <person name="Mallez S."/>
            <person name="Becker A."/>
            <person name="Gohl D.M."/>
            <person name="Silverstein K.A.T."/>
            <person name="Koren S."/>
            <person name="Bechman K.B."/>
            <person name="Herman A."/>
            <person name="Abrahante J.E."/>
            <person name="Garbe J."/>
        </authorList>
    </citation>
    <scope>NUCLEOTIDE SEQUENCE</scope>
    <source>
        <strain evidence="13">Duluth1</strain>
        <tissue evidence="13">Whole animal</tissue>
    </source>
</reference>
<evidence type="ECO:0000256" key="1">
    <source>
        <dbReference type="ARBA" id="ARBA00004448"/>
    </source>
</evidence>
<comment type="subcellular location">
    <subcellularLocation>
        <location evidence="1">Mitochondrion inner membrane</location>
        <topology evidence="1">Multi-pass membrane protein</topology>
    </subcellularLocation>
</comment>
<dbReference type="PRINTS" id="PR00926">
    <property type="entry name" value="MITOCARRIER"/>
</dbReference>
<dbReference type="GO" id="GO:0005743">
    <property type="term" value="C:mitochondrial inner membrane"/>
    <property type="evidence" value="ECO:0007669"/>
    <property type="project" value="UniProtKB-SubCell"/>
</dbReference>
<proteinExistence type="inferred from homology"/>
<evidence type="ECO:0000256" key="10">
    <source>
        <dbReference type="PROSITE-ProRule" id="PRU00282"/>
    </source>
</evidence>
<evidence type="ECO:0000256" key="12">
    <source>
        <dbReference type="SAM" id="Phobius"/>
    </source>
</evidence>
<dbReference type="Pfam" id="PF00153">
    <property type="entry name" value="Mito_carr"/>
    <property type="match status" value="3"/>
</dbReference>
<dbReference type="FunFam" id="1.50.40.10:FF:000018">
    <property type="entry name" value="S-adenosylmethionine mitochondrial carrier protein-like"/>
    <property type="match status" value="1"/>
</dbReference>
<dbReference type="PROSITE" id="PS50920">
    <property type="entry name" value="SOLCAR"/>
    <property type="match status" value="3"/>
</dbReference>
<feature type="transmembrane region" description="Helical" evidence="12">
    <location>
        <begin position="240"/>
        <end position="258"/>
    </location>
</feature>
<keyword evidence="3 11" id="KW-0813">Transport</keyword>
<dbReference type="OrthoDB" id="276989at2759"/>
<dbReference type="Proteomes" id="UP000828390">
    <property type="component" value="Unassembled WGS sequence"/>
</dbReference>
<organism evidence="13 14">
    <name type="scientific">Dreissena polymorpha</name>
    <name type="common">Zebra mussel</name>
    <name type="synonym">Mytilus polymorpha</name>
    <dbReference type="NCBI Taxonomy" id="45954"/>
    <lineage>
        <taxon>Eukaryota</taxon>
        <taxon>Metazoa</taxon>
        <taxon>Spiralia</taxon>
        <taxon>Lophotrochozoa</taxon>
        <taxon>Mollusca</taxon>
        <taxon>Bivalvia</taxon>
        <taxon>Autobranchia</taxon>
        <taxon>Heteroconchia</taxon>
        <taxon>Euheterodonta</taxon>
        <taxon>Imparidentia</taxon>
        <taxon>Neoheterodontei</taxon>
        <taxon>Myida</taxon>
        <taxon>Dreissenoidea</taxon>
        <taxon>Dreissenidae</taxon>
        <taxon>Dreissena</taxon>
    </lineage>
</organism>
<dbReference type="SUPFAM" id="SSF103506">
    <property type="entry name" value="Mitochondrial carrier"/>
    <property type="match status" value="1"/>
</dbReference>
<feature type="transmembrane region" description="Helical" evidence="12">
    <location>
        <begin position="49"/>
        <end position="72"/>
    </location>
</feature>
<protein>
    <recommendedName>
        <fullName evidence="15">S-adenosylmethionine mitochondrial carrier protein</fullName>
    </recommendedName>
</protein>
<comment type="caution">
    <text evidence="13">The sequence shown here is derived from an EMBL/GenBank/DDBJ whole genome shotgun (WGS) entry which is preliminary data.</text>
</comment>
<evidence type="ECO:0000256" key="3">
    <source>
        <dbReference type="ARBA" id="ARBA00022448"/>
    </source>
</evidence>
<keyword evidence="5" id="KW-0677">Repeat</keyword>
<evidence type="ECO:0000256" key="9">
    <source>
        <dbReference type="ARBA" id="ARBA00023136"/>
    </source>
</evidence>
<feature type="transmembrane region" description="Helical" evidence="12">
    <location>
        <begin position="6"/>
        <end position="28"/>
    </location>
</feature>
<evidence type="ECO:0000256" key="6">
    <source>
        <dbReference type="ARBA" id="ARBA00022792"/>
    </source>
</evidence>
<keyword evidence="9 10" id="KW-0472">Membrane</keyword>
<feature type="repeat" description="Solcar" evidence="10">
    <location>
        <begin position="176"/>
        <end position="264"/>
    </location>
</feature>
<reference evidence="13" key="1">
    <citation type="journal article" date="2019" name="bioRxiv">
        <title>The Genome of the Zebra Mussel, Dreissena polymorpha: A Resource for Invasive Species Research.</title>
        <authorList>
            <person name="McCartney M.A."/>
            <person name="Auch B."/>
            <person name="Kono T."/>
            <person name="Mallez S."/>
            <person name="Zhang Y."/>
            <person name="Obille A."/>
            <person name="Becker A."/>
            <person name="Abrahante J.E."/>
            <person name="Garbe J."/>
            <person name="Badalamenti J.P."/>
            <person name="Herman A."/>
            <person name="Mangelson H."/>
            <person name="Liachko I."/>
            <person name="Sullivan S."/>
            <person name="Sone E.D."/>
            <person name="Koren S."/>
            <person name="Silverstein K.A.T."/>
            <person name="Beckman K.B."/>
            <person name="Gohl D.M."/>
        </authorList>
    </citation>
    <scope>NUCLEOTIDE SEQUENCE</scope>
    <source>
        <strain evidence="13">Duluth1</strain>
        <tissue evidence="13">Whole animal</tissue>
    </source>
</reference>
<evidence type="ECO:0000256" key="2">
    <source>
        <dbReference type="ARBA" id="ARBA00006375"/>
    </source>
</evidence>
<evidence type="ECO:0000256" key="5">
    <source>
        <dbReference type="ARBA" id="ARBA00022737"/>
    </source>
</evidence>
<accession>A0A9D4IRL5</accession>
<sequence length="278" mass="30102">MAEKGYFSSALLAGGMAGMSVDLALFPLDTVKTRLQSAHGFWKAGGFSGIYSGIGSVALGSAPTAAVFFLTYEGVKYAARNNSKSGPYVHMLAASMGEVAACSIRVPVEVVKQRAQANTQLSSLKVFKQTLQMEGWSGLYRGYLSTVIREIPFSFLQYPLWEYLKQCCTQFQGKPVEPWQSAICGAIAGCCAAGITTPLDVAKTRIMLAEKGSHLSKGHIHVALQLIYREKGVKGLFSGVLPRMMWISIGGAIFLGVFDKARKTINNSVYYRENIAVT</sequence>
<dbReference type="Gene3D" id="1.50.40.10">
    <property type="entry name" value="Mitochondrial carrier domain"/>
    <property type="match status" value="2"/>
</dbReference>
<dbReference type="AlphaFoldDB" id="A0A9D4IRL5"/>
<dbReference type="InterPro" id="IPR023395">
    <property type="entry name" value="MCP_dom_sf"/>
</dbReference>
<keyword evidence="6" id="KW-0999">Mitochondrion inner membrane</keyword>
<evidence type="ECO:0000256" key="11">
    <source>
        <dbReference type="RuleBase" id="RU000488"/>
    </source>
</evidence>
<evidence type="ECO:0000256" key="8">
    <source>
        <dbReference type="ARBA" id="ARBA00023128"/>
    </source>
</evidence>
<name>A0A9D4IRL5_DREPO</name>
<evidence type="ECO:0000256" key="4">
    <source>
        <dbReference type="ARBA" id="ARBA00022692"/>
    </source>
</evidence>
<dbReference type="InterPro" id="IPR002067">
    <property type="entry name" value="MCP"/>
</dbReference>
<evidence type="ECO:0008006" key="15">
    <source>
        <dbReference type="Google" id="ProtNLM"/>
    </source>
</evidence>
<evidence type="ECO:0000313" key="14">
    <source>
        <dbReference type="Proteomes" id="UP000828390"/>
    </source>
</evidence>
<gene>
    <name evidence="13" type="ORF">DPMN_163724</name>
</gene>
<evidence type="ECO:0000256" key="7">
    <source>
        <dbReference type="ARBA" id="ARBA00022989"/>
    </source>
</evidence>
<evidence type="ECO:0000313" key="13">
    <source>
        <dbReference type="EMBL" id="KAH3785631.1"/>
    </source>
</evidence>
<keyword evidence="8" id="KW-0496">Mitochondrion</keyword>
<comment type="similarity">
    <text evidence="2 11">Belongs to the mitochondrial carrier (TC 2.A.29) family.</text>
</comment>
<keyword evidence="7 12" id="KW-1133">Transmembrane helix</keyword>